<keyword evidence="3" id="KW-1185">Reference proteome</keyword>
<dbReference type="EMBL" id="AZHW01000928">
    <property type="protein sequence ID" value="ETW95347.1"/>
    <property type="molecule type" value="Genomic_DNA"/>
</dbReference>
<comment type="caution">
    <text evidence="2">The sequence shown here is derived from an EMBL/GenBank/DDBJ whole genome shotgun (WGS) entry which is preliminary data.</text>
</comment>
<dbReference type="AlphaFoldDB" id="W4LBJ7"/>
<evidence type="ECO:0000313" key="3">
    <source>
        <dbReference type="Proteomes" id="UP000019141"/>
    </source>
</evidence>
<dbReference type="PANTHER" id="PTHR34846:SF11">
    <property type="entry name" value="4-CARBOXYMUCONOLACTONE DECARBOXYLASE FAMILY PROTEIN (AFU_ORTHOLOGUE AFUA_6G11590)"/>
    <property type="match status" value="1"/>
</dbReference>
<protein>
    <recommendedName>
        <fullName evidence="1">Carboxymuconolactone decarboxylase-like domain-containing protein</fullName>
    </recommendedName>
</protein>
<organism evidence="2 3">
    <name type="scientific">Entotheonella factor</name>
    <dbReference type="NCBI Taxonomy" id="1429438"/>
    <lineage>
        <taxon>Bacteria</taxon>
        <taxon>Pseudomonadati</taxon>
        <taxon>Nitrospinota/Tectimicrobiota group</taxon>
        <taxon>Candidatus Tectimicrobiota</taxon>
        <taxon>Candidatus Entotheonellia</taxon>
        <taxon>Candidatus Entotheonellales</taxon>
        <taxon>Candidatus Entotheonellaceae</taxon>
        <taxon>Candidatus Entotheonella</taxon>
    </lineage>
</organism>
<dbReference type="PANTHER" id="PTHR34846">
    <property type="entry name" value="4-CARBOXYMUCONOLACTONE DECARBOXYLASE FAMILY PROTEIN (AFU_ORTHOLOGUE AFUA_6G11590)"/>
    <property type="match status" value="1"/>
</dbReference>
<dbReference type="Gene3D" id="1.20.1290.10">
    <property type="entry name" value="AhpD-like"/>
    <property type="match status" value="1"/>
</dbReference>
<sequence>MARLENLTRDEIKPEHLEFYDAIASSRGSVRGPYGILLQSPDLASRVAHTGTFVRYELDLPESLREIIICATAREIRSQYEFYAHARLAREAGVPEETIKAIAHGTAPDGLSGDEAMLVSYTKELVSNHKISDATFNAVRDRFGVQKTVEITALIGHYLLVGQILAAFEVELPEGVEPEIPA</sequence>
<evidence type="ECO:0000313" key="2">
    <source>
        <dbReference type="EMBL" id="ETW95347.1"/>
    </source>
</evidence>
<reference evidence="2 3" key="1">
    <citation type="journal article" date="2014" name="Nature">
        <title>An environmental bacterial taxon with a large and distinct metabolic repertoire.</title>
        <authorList>
            <person name="Wilson M.C."/>
            <person name="Mori T."/>
            <person name="Ruckert C."/>
            <person name="Uria A.R."/>
            <person name="Helf M.J."/>
            <person name="Takada K."/>
            <person name="Gernert C."/>
            <person name="Steffens U.A."/>
            <person name="Heycke N."/>
            <person name="Schmitt S."/>
            <person name="Rinke C."/>
            <person name="Helfrich E.J."/>
            <person name="Brachmann A.O."/>
            <person name="Gurgui C."/>
            <person name="Wakimoto T."/>
            <person name="Kracht M."/>
            <person name="Crusemann M."/>
            <person name="Hentschel U."/>
            <person name="Abe I."/>
            <person name="Matsunaga S."/>
            <person name="Kalinowski J."/>
            <person name="Takeyama H."/>
            <person name="Piel J."/>
        </authorList>
    </citation>
    <scope>NUCLEOTIDE SEQUENCE [LARGE SCALE GENOMIC DNA]</scope>
    <source>
        <strain evidence="3">TSY1</strain>
    </source>
</reference>
<proteinExistence type="predicted"/>
<gene>
    <name evidence="2" type="ORF">ETSY1_31015</name>
</gene>
<dbReference type="GO" id="GO:0051920">
    <property type="term" value="F:peroxiredoxin activity"/>
    <property type="evidence" value="ECO:0007669"/>
    <property type="project" value="InterPro"/>
</dbReference>
<dbReference type="SUPFAM" id="SSF69118">
    <property type="entry name" value="AhpD-like"/>
    <property type="match status" value="1"/>
</dbReference>
<accession>W4LBJ7</accession>
<dbReference type="HOGENOM" id="CLU_082760_3_0_7"/>
<dbReference type="Pfam" id="PF02627">
    <property type="entry name" value="CMD"/>
    <property type="match status" value="1"/>
</dbReference>
<name>W4LBJ7_ENTF1</name>
<dbReference type="Proteomes" id="UP000019141">
    <property type="component" value="Unassembled WGS sequence"/>
</dbReference>
<feature type="domain" description="Carboxymuconolactone decarboxylase-like" evidence="1">
    <location>
        <begin position="41"/>
        <end position="112"/>
    </location>
</feature>
<evidence type="ECO:0000259" key="1">
    <source>
        <dbReference type="Pfam" id="PF02627"/>
    </source>
</evidence>
<dbReference type="InterPro" id="IPR003779">
    <property type="entry name" value="CMD-like"/>
</dbReference>
<dbReference type="InterPro" id="IPR029032">
    <property type="entry name" value="AhpD-like"/>
</dbReference>